<evidence type="ECO:0000256" key="4">
    <source>
        <dbReference type="ARBA" id="ARBA00022982"/>
    </source>
</evidence>
<dbReference type="GO" id="GO:0020037">
    <property type="term" value="F:heme binding"/>
    <property type="evidence" value="ECO:0007669"/>
    <property type="project" value="InterPro"/>
</dbReference>
<dbReference type="GO" id="GO:0009055">
    <property type="term" value="F:electron transfer activity"/>
    <property type="evidence" value="ECO:0007669"/>
    <property type="project" value="InterPro"/>
</dbReference>
<reference evidence="11 13" key="2">
    <citation type="submission" date="2018-10" db="EMBL/GenBank/DDBJ databases">
        <title>Comamonadaceae CDC group NO-1 genome sequencing and assembly.</title>
        <authorList>
            <person name="Bernier A.-M."/>
            <person name="Bernard K."/>
        </authorList>
    </citation>
    <scope>NUCLEOTIDE SEQUENCE [LARGE SCALE GENOMIC DNA]</scope>
    <source>
        <strain evidence="11 13">NML180582</strain>
    </source>
</reference>
<feature type="domain" description="Cytochrome c" evidence="9">
    <location>
        <begin position="20"/>
        <end position="105"/>
    </location>
</feature>
<feature type="chain" id="PRO_5012719620" description="Cytochrome c domain-containing protein" evidence="8">
    <location>
        <begin position="25"/>
        <end position="145"/>
    </location>
</feature>
<feature type="signal peptide" evidence="8">
    <location>
        <begin position="1"/>
        <end position="24"/>
    </location>
</feature>
<dbReference type="Pfam" id="PF00034">
    <property type="entry name" value="Cytochrom_C"/>
    <property type="match status" value="1"/>
</dbReference>
<comment type="PTM">
    <text evidence="6">Binds 1 heme c group covalently per subunit.</text>
</comment>
<keyword evidence="2 6" id="KW-0349">Heme</keyword>
<dbReference type="PRINTS" id="PR00606">
    <property type="entry name" value="CYTCHROMECID"/>
</dbReference>
<name>A0A2A2AM92_9BURK</name>
<keyword evidence="8" id="KW-0732">Signal</keyword>
<dbReference type="AlphaFoldDB" id="A0A2A2AM92"/>
<evidence type="ECO:0000256" key="8">
    <source>
        <dbReference type="SAM" id="SignalP"/>
    </source>
</evidence>
<dbReference type="SUPFAM" id="SSF46626">
    <property type="entry name" value="Cytochrome c"/>
    <property type="match status" value="1"/>
</dbReference>
<dbReference type="EMBL" id="NSJB01000001">
    <property type="protein sequence ID" value="PAT38739.1"/>
    <property type="molecule type" value="Genomic_DNA"/>
</dbReference>
<feature type="compositionally biased region" description="Low complexity" evidence="7">
    <location>
        <begin position="106"/>
        <end position="117"/>
    </location>
</feature>
<dbReference type="Gene3D" id="1.10.760.10">
    <property type="entry name" value="Cytochrome c-like domain"/>
    <property type="match status" value="1"/>
</dbReference>
<keyword evidence="5 6" id="KW-0408">Iron</keyword>
<keyword evidence="12" id="KW-1185">Reference proteome</keyword>
<dbReference type="GO" id="GO:0005506">
    <property type="term" value="F:iron ion binding"/>
    <property type="evidence" value="ECO:0007669"/>
    <property type="project" value="InterPro"/>
</dbReference>
<reference evidence="10 12" key="1">
    <citation type="submission" date="2017-08" db="EMBL/GenBank/DDBJ databases">
        <title>WGS of Clinical strains of the CDC Group NO-1 linked to zoonotic infections in humans.</title>
        <authorList>
            <person name="Bernier A.-M."/>
            <person name="Bernard K."/>
        </authorList>
    </citation>
    <scope>NUCLEOTIDE SEQUENCE [LARGE SCALE GENOMIC DNA]</scope>
    <source>
        <strain evidence="10 12">NML00-0135</strain>
    </source>
</reference>
<evidence type="ECO:0000313" key="11">
    <source>
        <dbReference type="EMBL" id="RMX16046.1"/>
    </source>
</evidence>
<accession>A0A3M6RKS8</accession>
<dbReference type="RefSeq" id="WP_095539016.1">
    <property type="nucleotide sequence ID" value="NZ_NSJB01000001.1"/>
</dbReference>
<feature type="binding site" description="axial binding residue" evidence="6">
    <location>
        <position position="83"/>
    </location>
    <ligand>
        <name>heme c</name>
        <dbReference type="ChEBI" id="CHEBI:61717"/>
    </ligand>
    <ligandPart>
        <name>Fe</name>
        <dbReference type="ChEBI" id="CHEBI:18248"/>
    </ligandPart>
</feature>
<keyword evidence="1" id="KW-0813">Transport</keyword>
<organism evidence="10 12">
    <name type="scientific">Vandammella animalimorsus</name>
    <dbReference type="NCBI Taxonomy" id="2029117"/>
    <lineage>
        <taxon>Bacteria</taxon>
        <taxon>Pseudomonadati</taxon>
        <taxon>Pseudomonadota</taxon>
        <taxon>Betaproteobacteria</taxon>
        <taxon>Burkholderiales</taxon>
        <taxon>Comamonadaceae</taxon>
        <taxon>Vandammella</taxon>
    </lineage>
</organism>
<accession>A0A2A2AM92</accession>
<feature type="compositionally biased region" description="Basic and acidic residues" evidence="7">
    <location>
        <begin position="129"/>
        <end position="139"/>
    </location>
</feature>
<feature type="region of interest" description="Disordered" evidence="7">
    <location>
        <begin position="106"/>
        <end position="145"/>
    </location>
</feature>
<evidence type="ECO:0000313" key="12">
    <source>
        <dbReference type="Proteomes" id="UP000218054"/>
    </source>
</evidence>
<gene>
    <name evidence="10" type="ORF">CK625_01525</name>
    <name evidence="11" type="ORF">EBQ34_04900</name>
</gene>
<evidence type="ECO:0000313" key="10">
    <source>
        <dbReference type="EMBL" id="PAT38739.1"/>
    </source>
</evidence>
<dbReference type="InterPro" id="IPR036909">
    <property type="entry name" value="Cyt_c-like_dom_sf"/>
</dbReference>
<evidence type="ECO:0000256" key="1">
    <source>
        <dbReference type="ARBA" id="ARBA00022448"/>
    </source>
</evidence>
<dbReference type="Proteomes" id="UP000275180">
    <property type="component" value="Unassembled WGS sequence"/>
</dbReference>
<sequence>MIFSTFRRLALLCCALGLPLAAAASEQLIKSKACIACHSVERKIVGPSFKDIAAKRHAEDGAAAAMAERIRKGSKGQWGPVPMPPNTRVNEAEAQALAQWILSLHPASTAPAQAPQTGSDQTAANAKGSPKDQPKEDQAKPTAKP</sequence>
<keyword evidence="4" id="KW-0249">Electron transport</keyword>
<dbReference type="PROSITE" id="PS51007">
    <property type="entry name" value="CYTC"/>
    <property type="match status" value="1"/>
</dbReference>
<dbReference type="InterPro" id="IPR009056">
    <property type="entry name" value="Cyt_c-like_dom"/>
</dbReference>
<evidence type="ECO:0000256" key="2">
    <source>
        <dbReference type="ARBA" id="ARBA00022617"/>
    </source>
</evidence>
<evidence type="ECO:0000313" key="13">
    <source>
        <dbReference type="Proteomes" id="UP000275180"/>
    </source>
</evidence>
<evidence type="ECO:0000256" key="3">
    <source>
        <dbReference type="ARBA" id="ARBA00022723"/>
    </source>
</evidence>
<dbReference type="OrthoDB" id="9814063at2"/>
<protein>
    <recommendedName>
        <fullName evidence="9">Cytochrome c domain-containing protein</fullName>
    </recommendedName>
</protein>
<comment type="caution">
    <text evidence="10">The sequence shown here is derived from an EMBL/GenBank/DDBJ whole genome shotgun (WGS) entry which is preliminary data.</text>
</comment>
<proteinExistence type="predicted"/>
<evidence type="ECO:0000256" key="7">
    <source>
        <dbReference type="SAM" id="MobiDB-lite"/>
    </source>
</evidence>
<evidence type="ECO:0000259" key="9">
    <source>
        <dbReference type="PROSITE" id="PS51007"/>
    </source>
</evidence>
<dbReference type="Proteomes" id="UP000218054">
    <property type="component" value="Unassembled WGS sequence"/>
</dbReference>
<feature type="binding site" description="covalent" evidence="6">
    <location>
        <position position="34"/>
    </location>
    <ligand>
        <name>heme c</name>
        <dbReference type="ChEBI" id="CHEBI:61717"/>
    </ligand>
</feature>
<dbReference type="InterPro" id="IPR002324">
    <property type="entry name" value="Cyt_c_ID"/>
</dbReference>
<feature type="binding site" description="axial binding residue" evidence="6">
    <location>
        <position position="38"/>
    </location>
    <ligand>
        <name>heme c</name>
        <dbReference type="ChEBI" id="CHEBI:61717"/>
    </ligand>
    <ligandPart>
        <name>Fe</name>
        <dbReference type="ChEBI" id="CHEBI:18248"/>
    </ligandPart>
</feature>
<dbReference type="EMBL" id="RDQJ01000005">
    <property type="protein sequence ID" value="RMX16046.1"/>
    <property type="molecule type" value="Genomic_DNA"/>
</dbReference>
<evidence type="ECO:0000256" key="6">
    <source>
        <dbReference type="PIRSR" id="PIRSR602324-1"/>
    </source>
</evidence>
<evidence type="ECO:0000256" key="5">
    <source>
        <dbReference type="ARBA" id="ARBA00023004"/>
    </source>
</evidence>
<keyword evidence="3 6" id="KW-0479">Metal-binding</keyword>